<dbReference type="OrthoDB" id="9802901at2"/>
<dbReference type="RefSeq" id="WP_128700315.1">
    <property type="nucleotide sequence ID" value="NZ_CP019384.1"/>
</dbReference>
<dbReference type="Proteomes" id="UP000287243">
    <property type="component" value="Chromosome"/>
</dbReference>
<dbReference type="AlphaFoldDB" id="A0A410P5X7"/>
<evidence type="ECO:0000313" key="2">
    <source>
        <dbReference type="Proteomes" id="UP000287243"/>
    </source>
</evidence>
<keyword evidence="1" id="KW-0540">Nuclease</keyword>
<dbReference type="InterPro" id="IPR003615">
    <property type="entry name" value="HNH_nuc"/>
</dbReference>
<reference evidence="1 2" key="1">
    <citation type="submission" date="2017-01" db="EMBL/GenBank/DDBJ databases">
        <title>First insights into the biology of 'candidatus Vampirococcus archaeovorus'.</title>
        <authorList>
            <person name="Kizina J."/>
            <person name="Jordan S."/>
            <person name="Stueber K."/>
            <person name="Reinhardt R."/>
            <person name="Harder J."/>
        </authorList>
    </citation>
    <scope>NUCLEOTIDE SEQUENCE [LARGE SCALE GENOMIC DNA]</scope>
    <source>
        <strain evidence="1 2">LiM</strain>
    </source>
</reference>
<gene>
    <name evidence="1" type="ORF">BU251_07020</name>
</gene>
<proteinExistence type="predicted"/>
<keyword evidence="1" id="KW-0255">Endonuclease</keyword>
<dbReference type="KEGG" id="vai:BU251_07020"/>
<dbReference type="GO" id="GO:0004519">
    <property type="term" value="F:endonuclease activity"/>
    <property type="evidence" value="ECO:0007669"/>
    <property type="project" value="UniProtKB-KW"/>
</dbReference>
<dbReference type="Gene3D" id="1.10.30.50">
    <property type="match status" value="1"/>
</dbReference>
<sequence>MPPKAVKTIRDLIFWEYAKLISGSALGDRKNYGFVMSSFKKLQTGEMKWSQILREDLHMDQTKCIYCGATVDLSNDHIVAKRECHFAEIHNIVKSCKKCNSSKGDKDLLEWWGLENRYEIPRNVMGKYLKMLYVCHECRGTLERSDLNMDDEFNLLDLGAILRQPCDPEKVKQKAGR</sequence>
<dbReference type="CDD" id="cd00085">
    <property type="entry name" value="HNHc"/>
    <property type="match status" value="1"/>
</dbReference>
<accession>A0A410P5X7</accession>
<protein>
    <submittedName>
        <fullName evidence="1">CRISPR-associated endonuclease Cas9</fullName>
    </submittedName>
</protein>
<keyword evidence="2" id="KW-1185">Reference proteome</keyword>
<name>A0A410P5X7_VELA1</name>
<organism evidence="1 2">
    <name type="scientific">Velamenicoccus archaeovorus</name>
    <dbReference type="NCBI Taxonomy" id="1930593"/>
    <lineage>
        <taxon>Bacteria</taxon>
        <taxon>Pseudomonadati</taxon>
        <taxon>Candidatus Omnitrophota</taxon>
        <taxon>Candidatus Velamenicoccus</taxon>
    </lineage>
</organism>
<keyword evidence="1" id="KW-0378">Hydrolase</keyword>
<evidence type="ECO:0000313" key="1">
    <source>
        <dbReference type="EMBL" id="QAT17481.1"/>
    </source>
</evidence>
<dbReference type="EMBL" id="CP019384">
    <property type="protein sequence ID" value="QAT17481.1"/>
    <property type="molecule type" value="Genomic_DNA"/>
</dbReference>